<dbReference type="PROSITE" id="PS51257">
    <property type="entry name" value="PROKAR_LIPOPROTEIN"/>
    <property type="match status" value="1"/>
</dbReference>
<feature type="signal peptide" evidence="1">
    <location>
        <begin position="1"/>
        <end position="22"/>
    </location>
</feature>
<dbReference type="Proteomes" id="UP000199482">
    <property type="component" value="Chromosome I"/>
</dbReference>
<dbReference type="RefSeq" id="WP_157675023.1">
    <property type="nucleotide sequence ID" value="NZ_BMDN01000002.1"/>
</dbReference>
<reference evidence="2" key="3">
    <citation type="submission" date="2022-06" db="EMBL/GenBank/DDBJ databases">
        <title>Genomic Encyclopedia of Type Strains, Phase III (KMG-III): the genomes of soil and plant-associated and newly described type strains.</title>
        <authorList>
            <person name="Whitman W."/>
        </authorList>
    </citation>
    <scope>NUCLEOTIDE SEQUENCE</scope>
    <source>
        <strain evidence="2">CPCC 202695</strain>
    </source>
</reference>
<sequence>MPRTPRRLAALLLAGATLASLAACAPAEPEPTSSLPVESAADEPIFASDEEALAAAVAAYEAYLDVEQSITGSDQSELDSIREVTTAQYAEELVEQYSSIRESSLRMVGRGKIDAARLAEQRTDGDATHVSIYACSDISGVRIVDSSGSDVTPERKERVPVQISFEQQGASPLLVAGSSTWSGDDFC</sequence>
<dbReference type="AlphaFoldDB" id="A0A1H1ZX38"/>
<accession>A0A1H1ZX38</accession>
<protein>
    <recommendedName>
        <fullName evidence="6">Lipoprotein</fullName>
    </recommendedName>
</protein>
<evidence type="ECO:0000313" key="4">
    <source>
        <dbReference type="Proteomes" id="UP000199482"/>
    </source>
</evidence>
<keyword evidence="1" id="KW-0732">Signal</keyword>
<dbReference type="Proteomes" id="UP000893823">
    <property type="component" value="Unassembled WGS sequence"/>
</dbReference>
<evidence type="ECO:0000313" key="3">
    <source>
        <dbReference type="EMBL" id="SDT38274.1"/>
    </source>
</evidence>
<gene>
    <name evidence="2" type="ORF">BCL57_001472</name>
    <name evidence="3" type="ORF">SAMN04489721_3396</name>
</gene>
<dbReference type="STRING" id="589382.SAMN04489721_3396"/>
<keyword evidence="5" id="KW-1185">Reference proteome</keyword>
<dbReference type="EMBL" id="LT629755">
    <property type="protein sequence ID" value="SDT38274.1"/>
    <property type="molecule type" value="Genomic_DNA"/>
</dbReference>
<evidence type="ECO:0000256" key="1">
    <source>
        <dbReference type="SAM" id="SignalP"/>
    </source>
</evidence>
<dbReference type="EMBL" id="SODL02000002">
    <property type="protein sequence ID" value="MCP2367318.1"/>
    <property type="molecule type" value="Genomic_DNA"/>
</dbReference>
<proteinExistence type="predicted"/>
<evidence type="ECO:0008006" key="6">
    <source>
        <dbReference type="Google" id="ProtNLM"/>
    </source>
</evidence>
<reference evidence="3" key="1">
    <citation type="submission" date="2016-10" db="EMBL/GenBank/DDBJ databases">
        <authorList>
            <person name="de Groot N.N."/>
        </authorList>
    </citation>
    <scope>NUCLEOTIDE SEQUENCE [LARGE SCALE GENOMIC DNA]</scope>
    <source>
        <strain evidence="3">CPCC 202695</strain>
    </source>
</reference>
<feature type="chain" id="PRO_5039376081" description="Lipoprotein" evidence="1">
    <location>
        <begin position="23"/>
        <end position="187"/>
    </location>
</feature>
<organism evidence="3 4">
    <name type="scientific">Agromyces flavus</name>
    <dbReference type="NCBI Taxonomy" id="589382"/>
    <lineage>
        <taxon>Bacteria</taxon>
        <taxon>Bacillati</taxon>
        <taxon>Actinomycetota</taxon>
        <taxon>Actinomycetes</taxon>
        <taxon>Micrococcales</taxon>
        <taxon>Microbacteriaceae</taxon>
        <taxon>Agromyces</taxon>
    </lineage>
</organism>
<evidence type="ECO:0000313" key="2">
    <source>
        <dbReference type="EMBL" id="MCP2367318.1"/>
    </source>
</evidence>
<reference evidence="4" key="2">
    <citation type="submission" date="2016-10" db="EMBL/GenBank/DDBJ databases">
        <authorList>
            <person name="Varghese N."/>
            <person name="Submissions S."/>
        </authorList>
    </citation>
    <scope>NUCLEOTIDE SEQUENCE [LARGE SCALE GENOMIC DNA]</scope>
    <source>
        <strain evidence="4">CPCC 202695</strain>
    </source>
</reference>
<name>A0A1H1ZX38_9MICO</name>
<evidence type="ECO:0000313" key="5">
    <source>
        <dbReference type="Proteomes" id="UP000893823"/>
    </source>
</evidence>